<evidence type="ECO:0000313" key="1">
    <source>
        <dbReference type="EMBL" id="JAH77658.1"/>
    </source>
</evidence>
<accession>A0A0E9VK90</accession>
<organism evidence="1">
    <name type="scientific">Anguilla anguilla</name>
    <name type="common">European freshwater eel</name>
    <name type="synonym">Muraena anguilla</name>
    <dbReference type="NCBI Taxonomy" id="7936"/>
    <lineage>
        <taxon>Eukaryota</taxon>
        <taxon>Metazoa</taxon>
        <taxon>Chordata</taxon>
        <taxon>Craniata</taxon>
        <taxon>Vertebrata</taxon>
        <taxon>Euteleostomi</taxon>
        <taxon>Actinopterygii</taxon>
        <taxon>Neopterygii</taxon>
        <taxon>Teleostei</taxon>
        <taxon>Anguilliformes</taxon>
        <taxon>Anguillidae</taxon>
        <taxon>Anguilla</taxon>
    </lineage>
</organism>
<reference evidence="1" key="2">
    <citation type="journal article" date="2015" name="Fish Shellfish Immunol.">
        <title>Early steps in the European eel (Anguilla anguilla)-Vibrio vulnificus interaction in the gills: Role of the RtxA13 toxin.</title>
        <authorList>
            <person name="Callol A."/>
            <person name="Pajuelo D."/>
            <person name="Ebbesson L."/>
            <person name="Teles M."/>
            <person name="MacKenzie S."/>
            <person name="Amaro C."/>
        </authorList>
    </citation>
    <scope>NUCLEOTIDE SEQUENCE</scope>
</reference>
<protein>
    <submittedName>
        <fullName evidence="1">Uncharacterized protein</fullName>
    </submittedName>
</protein>
<proteinExistence type="predicted"/>
<name>A0A0E9VK90_ANGAN</name>
<sequence length="14" mass="1636">MRHCNCLCTLSAKR</sequence>
<reference evidence="1" key="1">
    <citation type="submission" date="2014-11" db="EMBL/GenBank/DDBJ databases">
        <authorList>
            <person name="Amaro Gonzalez C."/>
        </authorList>
    </citation>
    <scope>NUCLEOTIDE SEQUENCE</scope>
</reference>
<dbReference type="EMBL" id="GBXM01030919">
    <property type="protein sequence ID" value="JAH77658.1"/>
    <property type="molecule type" value="Transcribed_RNA"/>
</dbReference>